<evidence type="ECO:0000313" key="6">
    <source>
        <dbReference type="EMBL" id="QHC51636.1"/>
    </source>
</evidence>
<dbReference type="InterPro" id="IPR036388">
    <property type="entry name" value="WH-like_DNA-bd_sf"/>
</dbReference>
<keyword evidence="4" id="KW-0804">Transcription</keyword>
<dbReference type="InterPro" id="IPR005119">
    <property type="entry name" value="LysR_subst-bd"/>
</dbReference>
<feature type="domain" description="HTH lysR-type" evidence="5">
    <location>
        <begin position="6"/>
        <end position="63"/>
    </location>
</feature>
<accession>A0A6I6SS77</accession>
<dbReference type="SUPFAM" id="SSF53850">
    <property type="entry name" value="Periplasmic binding protein-like II"/>
    <property type="match status" value="1"/>
</dbReference>
<comment type="similarity">
    <text evidence="1">Belongs to the LysR transcriptional regulatory family.</text>
</comment>
<dbReference type="Pfam" id="PF00126">
    <property type="entry name" value="HTH_1"/>
    <property type="match status" value="1"/>
</dbReference>
<dbReference type="KEGG" id="htx:EKK97_21345"/>
<evidence type="ECO:0000259" key="5">
    <source>
        <dbReference type="PROSITE" id="PS50931"/>
    </source>
</evidence>
<dbReference type="InterPro" id="IPR036390">
    <property type="entry name" value="WH_DNA-bd_sf"/>
</dbReference>
<dbReference type="Gene3D" id="3.40.190.290">
    <property type="match status" value="1"/>
</dbReference>
<dbReference type="EMBL" id="CP035042">
    <property type="protein sequence ID" value="QHC51636.1"/>
    <property type="molecule type" value="Genomic_DNA"/>
</dbReference>
<keyword evidence="2" id="KW-0805">Transcription regulation</keyword>
<dbReference type="PANTHER" id="PTHR30537:SF3">
    <property type="entry name" value="TRANSCRIPTIONAL REGULATORY PROTEIN"/>
    <property type="match status" value="1"/>
</dbReference>
<dbReference type="InterPro" id="IPR058163">
    <property type="entry name" value="LysR-type_TF_proteobact-type"/>
</dbReference>
<dbReference type="PROSITE" id="PS50931">
    <property type="entry name" value="HTH_LYSR"/>
    <property type="match status" value="1"/>
</dbReference>
<evidence type="ECO:0000313" key="7">
    <source>
        <dbReference type="Proteomes" id="UP000464013"/>
    </source>
</evidence>
<protein>
    <submittedName>
        <fullName evidence="6">LysR family transcriptional regulator</fullName>
    </submittedName>
</protein>
<keyword evidence="3" id="KW-0238">DNA-binding</keyword>
<dbReference type="GO" id="GO:0003700">
    <property type="term" value="F:DNA-binding transcription factor activity"/>
    <property type="evidence" value="ECO:0007669"/>
    <property type="project" value="InterPro"/>
</dbReference>
<dbReference type="SUPFAM" id="SSF46785">
    <property type="entry name" value="Winged helix' DNA-binding domain"/>
    <property type="match status" value="1"/>
</dbReference>
<gene>
    <name evidence="6" type="ORF">EKK97_21345</name>
</gene>
<keyword evidence="7" id="KW-1185">Reference proteome</keyword>
<evidence type="ECO:0000256" key="2">
    <source>
        <dbReference type="ARBA" id="ARBA00023015"/>
    </source>
</evidence>
<dbReference type="PANTHER" id="PTHR30537">
    <property type="entry name" value="HTH-TYPE TRANSCRIPTIONAL REGULATOR"/>
    <property type="match status" value="1"/>
</dbReference>
<dbReference type="Proteomes" id="UP000464013">
    <property type="component" value="Chromosome"/>
</dbReference>
<evidence type="ECO:0000256" key="3">
    <source>
        <dbReference type="ARBA" id="ARBA00023125"/>
    </source>
</evidence>
<reference evidence="6 7" key="1">
    <citation type="submission" date="2019-01" db="EMBL/GenBank/DDBJ databases">
        <title>Complete genome of a denitifying bacterium Halomons sp. BC-M4-5.</title>
        <authorList>
            <person name="Wang L."/>
            <person name="Shao Z."/>
        </authorList>
    </citation>
    <scope>NUCLEOTIDE SEQUENCE [LARGE SCALE GENOMIC DNA]</scope>
    <source>
        <strain evidence="6 7">BC-M4-5</strain>
    </source>
</reference>
<organism evidence="6 7">
    <name type="scientific">Billgrantia tianxiuensis</name>
    <dbReference type="NCBI Taxonomy" id="2497861"/>
    <lineage>
        <taxon>Bacteria</taxon>
        <taxon>Pseudomonadati</taxon>
        <taxon>Pseudomonadota</taxon>
        <taxon>Gammaproteobacteria</taxon>
        <taxon>Oceanospirillales</taxon>
        <taxon>Halomonadaceae</taxon>
        <taxon>Billgrantia</taxon>
    </lineage>
</organism>
<dbReference type="AlphaFoldDB" id="A0A6I6SS77"/>
<dbReference type="Gene3D" id="1.10.10.10">
    <property type="entry name" value="Winged helix-like DNA-binding domain superfamily/Winged helix DNA-binding domain"/>
    <property type="match status" value="1"/>
</dbReference>
<evidence type="ECO:0000256" key="4">
    <source>
        <dbReference type="ARBA" id="ARBA00023163"/>
    </source>
</evidence>
<evidence type="ECO:0000256" key="1">
    <source>
        <dbReference type="ARBA" id="ARBA00009437"/>
    </source>
</evidence>
<dbReference type="OrthoDB" id="570111at2"/>
<name>A0A6I6SS77_9GAMM</name>
<dbReference type="GO" id="GO:0006351">
    <property type="term" value="P:DNA-templated transcription"/>
    <property type="evidence" value="ECO:0007669"/>
    <property type="project" value="TreeGrafter"/>
</dbReference>
<sequence>MDKKHVDWESLALFITVAREQGLSAAARRVGTSAPTLSRRMLSLERSLGRQLFVRGRLGYSLTDDGQTLLRGLEEVEARIERLTQPRAKIKPTVKISAGSWTALFLMERLHLITGQPPDIKPCFITSEKVLSIRHREAVIGFRNQRPTEKTLVARKLKPVEFAPYMAAEAPERWIKVLVDTPSARWVDREISEEDIVCETSQPRAALDLALTGVGIALLPTFIGDAQDRLRRVHPPIDELRHEQWLVIHQDDRNLPEVRKTIDRIYKFMRNKID</sequence>
<dbReference type="GO" id="GO:0043565">
    <property type="term" value="F:sequence-specific DNA binding"/>
    <property type="evidence" value="ECO:0007669"/>
    <property type="project" value="TreeGrafter"/>
</dbReference>
<proteinExistence type="inferred from homology"/>
<dbReference type="Pfam" id="PF03466">
    <property type="entry name" value="LysR_substrate"/>
    <property type="match status" value="1"/>
</dbReference>
<dbReference type="InterPro" id="IPR000847">
    <property type="entry name" value="LysR_HTH_N"/>
</dbReference>
<dbReference type="RefSeq" id="WP_159555036.1">
    <property type="nucleotide sequence ID" value="NZ_CP035042.1"/>
</dbReference>